<keyword evidence="11" id="KW-1185">Reference proteome</keyword>
<dbReference type="AlphaFoldDB" id="A0A5P1FU37"/>
<proteinExistence type="inferred from homology"/>
<evidence type="ECO:0000256" key="2">
    <source>
        <dbReference type="ARBA" id="ARBA00009547"/>
    </source>
</evidence>
<dbReference type="Proteomes" id="UP000243459">
    <property type="component" value="Chromosome 1"/>
</dbReference>
<dbReference type="InterPro" id="IPR003154">
    <property type="entry name" value="S1/P1nuclease"/>
</dbReference>
<dbReference type="GO" id="GO:0000014">
    <property type="term" value="F:single-stranded DNA endodeoxyribonuclease activity"/>
    <property type="evidence" value="ECO:0007669"/>
    <property type="project" value="UniProtKB-ARBA"/>
</dbReference>
<keyword evidence="9" id="KW-0325">Glycoprotein</keyword>
<organism evidence="10 11">
    <name type="scientific">Asparagus officinalis</name>
    <name type="common">Garden asparagus</name>
    <dbReference type="NCBI Taxonomy" id="4686"/>
    <lineage>
        <taxon>Eukaryota</taxon>
        <taxon>Viridiplantae</taxon>
        <taxon>Streptophyta</taxon>
        <taxon>Embryophyta</taxon>
        <taxon>Tracheophyta</taxon>
        <taxon>Spermatophyta</taxon>
        <taxon>Magnoliopsida</taxon>
        <taxon>Liliopsida</taxon>
        <taxon>Asparagales</taxon>
        <taxon>Asparagaceae</taxon>
        <taxon>Asparagoideae</taxon>
        <taxon>Asparagus</taxon>
    </lineage>
</organism>
<dbReference type="SUPFAM" id="SSF48537">
    <property type="entry name" value="Phospholipase C/P1 nuclease"/>
    <property type="match status" value="1"/>
</dbReference>
<keyword evidence="5" id="KW-0479">Metal-binding</keyword>
<keyword evidence="4" id="KW-0540">Nuclease</keyword>
<protein>
    <recommendedName>
        <fullName evidence="3">Aspergillus nuclease S1</fullName>
        <ecNumber evidence="3">3.1.30.1</ecNumber>
    </recommendedName>
</protein>
<dbReference type="GO" id="GO:0004521">
    <property type="term" value="F:RNA endonuclease activity"/>
    <property type="evidence" value="ECO:0007669"/>
    <property type="project" value="UniProtKB-ARBA"/>
</dbReference>
<comment type="catalytic activity">
    <reaction evidence="1">
        <text>Endonucleolytic cleavage to 5'-phosphomononucleotide and 5'-phosphooligonucleotide end-products.</text>
        <dbReference type="EC" id="3.1.30.1"/>
    </reaction>
</comment>
<evidence type="ECO:0000256" key="5">
    <source>
        <dbReference type="ARBA" id="ARBA00022723"/>
    </source>
</evidence>
<name>A0A5P1FU37_ASPOF</name>
<evidence type="ECO:0000256" key="7">
    <source>
        <dbReference type="ARBA" id="ARBA00022801"/>
    </source>
</evidence>
<dbReference type="Pfam" id="PF02265">
    <property type="entry name" value="S1-P1_nuclease"/>
    <property type="match status" value="1"/>
</dbReference>
<evidence type="ECO:0000256" key="8">
    <source>
        <dbReference type="ARBA" id="ARBA00023157"/>
    </source>
</evidence>
<comment type="similarity">
    <text evidence="2">Belongs to the nuclease type I family.</text>
</comment>
<keyword evidence="6" id="KW-0255">Endonuclease</keyword>
<keyword evidence="8" id="KW-1015">Disulfide bond</keyword>
<dbReference type="PANTHER" id="PTHR33146:SF21">
    <property type="entry name" value="ASPERGILLUS NUCLEASE S1"/>
    <property type="match status" value="1"/>
</dbReference>
<dbReference type="GO" id="GO:0006308">
    <property type="term" value="P:DNA catabolic process"/>
    <property type="evidence" value="ECO:0007669"/>
    <property type="project" value="InterPro"/>
</dbReference>
<sequence length="100" mass="11169">MVCKIAEQYFTNKTMKAVLDLLPESAGGELSTMCPWADQVRFKYHWSSPLHFVDTPGVCNYKYSILCDVPVGGPGEVQVPLVKPSSFCGHSWSLQLQVFK</sequence>
<dbReference type="EC" id="3.1.30.1" evidence="3"/>
<evidence type="ECO:0000256" key="9">
    <source>
        <dbReference type="ARBA" id="ARBA00023180"/>
    </source>
</evidence>
<gene>
    <name evidence="10" type="ORF">A4U43_C01F29720</name>
</gene>
<keyword evidence="7" id="KW-0378">Hydrolase</keyword>
<evidence type="ECO:0000256" key="4">
    <source>
        <dbReference type="ARBA" id="ARBA00022722"/>
    </source>
</evidence>
<dbReference type="Gramene" id="ONK81494">
    <property type="protein sequence ID" value="ONK81494"/>
    <property type="gene ID" value="A4U43_C01F29720"/>
</dbReference>
<reference evidence="11" key="1">
    <citation type="journal article" date="2017" name="Nat. Commun.">
        <title>The asparagus genome sheds light on the origin and evolution of a young Y chromosome.</title>
        <authorList>
            <person name="Harkess A."/>
            <person name="Zhou J."/>
            <person name="Xu C."/>
            <person name="Bowers J.E."/>
            <person name="Van der Hulst R."/>
            <person name="Ayyampalayam S."/>
            <person name="Mercati F."/>
            <person name="Riccardi P."/>
            <person name="McKain M.R."/>
            <person name="Kakrana A."/>
            <person name="Tang H."/>
            <person name="Ray J."/>
            <person name="Groenendijk J."/>
            <person name="Arikit S."/>
            <person name="Mathioni S.M."/>
            <person name="Nakano M."/>
            <person name="Shan H."/>
            <person name="Telgmann-Rauber A."/>
            <person name="Kanno A."/>
            <person name="Yue Z."/>
            <person name="Chen H."/>
            <person name="Li W."/>
            <person name="Chen Y."/>
            <person name="Xu X."/>
            <person name="Zhang Y."/>
            <person name="Luo S."/>
            <person name="Chen H."/>
            <person name="Gao J."/>
            <person name="Mao Z."/>
            <person name="Pires J.C."/>
            <person name="Luo M."/>
            <person name="Kudrna D."/>
            <person name="Wing R.A."/>
            <person name="Meyers B.C."/>
            <person name="Yi K."/>
            <person name="Kong H."/>
            <person name="Lavrijsen P."/>
            <person name="Sunseri F."/>
            <person name="Falavigna A."/>
            <person name="Ye Y."/>
            <person name="Leebens-Mack J.H."/>
            <person name="Chen G."/>
        </authorList>
    </citation>
    <scope>NUCLEOTIDE SEQUENCE [LARGE SCALE GENOMIC DNA]</scope>
    <source>
        <strain evidence="11">cv. DH0086</strain>
    </source>
</reference>
<accession>A0A5P1FU37</accession>
<dbReference type="EMBL" id="CM007381">
    <property type="protein sequence ID" value="ONK81494.1"/>
    <property type="molecule type" value="Genomic_DNA"/>
</dbReference>
<dbReference type="GO" id="GO:0046872">
    <property type="term" value="F:metal ion binding"/>
    <property type="evidence" value="ECO:0007669"/>
    <property type="project" value="UniProtKB-KW"/>
</dbReference>
<dbReference type="GO" id="GO:0003676">
    <property type="term" value="F:nucleic acid binding"/>
    <property type="evidence" value="ECO:0007669"/>
    <property type="project" value="InterPro"/>
</dbReference>
<dbReference type="Gene3D" id="1.10.575.10">
    <property type="entry name" value="P1 Nuclease"/>
    <property type="match status" value="1"/>
</dbReference>
<evidence type="ECO:0000256" key="6">
    <source>
        <dbReference type="ARBA" id="ARBA00022759"/>
    </source>
</evidence>
<evidence type="ECO:0000313" key="10">
    <source>
        <dbReference type="EMBL" id="ONK81494.1"/>
    </source>
</evidence>
<evidence type="ECO:0000256" key="3">
    <source>
        <dbReference type="ARBA" id="ARBA00012562"/>
    </source>
</evidence>
<evidence type="ECO:0000256" key="1">
    <source>
        <dbReference type="ARBA" id="ARBA00000245"/>
    </source>
</evidence>
<dbReference type="InterPro" id="IPR008947">
    <property type="entry name" value="PLipase_C/P1_nuclease_dom_sf"/>
</dbReference>
<evidence type="ECO:0000313" key="11">
    <source>
        <dbReference type="Proteomes" id="UP000243459"/>
    </source>
</evidence>
<dbReference type="PANTHER" id="PTHR33146">
    <property type="entry name" value="ENDONUCLEASE 4"/>
    <property type="match status" value="1"/>
</dbReference>